<name>U2G6V8_9BACT</name>
<sequence>MQNVSLAIIFLAFFVYLLKSKIKASTAGLEFSTQATHERKSQFKKMNV</sequence>
<dbReference type="AlphaFoldDB" id="U2G6V8"/>
<dbReference type="PATRIC" id="fig|1242966.3.peg.473"/>
<accession>U2G6V8</accession>
<comment type="caution">
    <text evidence="1">The sequence shown here is derived from an EMBL/GenBank/DDBJ whole genome shotgun (WGS) entry which is preliminary data.</text>
</comment>
<dbReference type="Proteomes" id="UP000016636">
    <property type="component" value="Unassembled WGS sequence"/>
</dbReference>
<protein>
    <submittedName>
        <fullName evidence="1">Uncharacterized protein</fullName>
    </submittedName>
</protein>
<dbReference type="EMBL" id="ANNE01000003">
    <property type="protein sequence ID" value="ERJ23839.1"/>
    <property type="molecule type" value="Genomic_DNA"/>
</dbReference>
<reference evidence="1 2" key="1">
    <citation type="journal article" date="2013" name="BMC Genomics">
        <title>Comparative genomics of Campylobacter concisus isolates reveals genetic diversity and provides insights into disease association.</title>
        <authorList>
            <person name="Deshpande N.P."/>
            <person name="Kaakoush N.O."/>
            <person name="Wilkins M.R."/>
            <person name="Mitchell H.M."/>
        </authorList>
    </citation>
    <scope>NUCLEOTIDE SEQUENCE [LARGE SCALE GENOMIC DNA]</scope>
    <source>
        <strain evidence="1 2">UNSW3</strain>
    </source>
</reference>
<evidence type="ECO:0000313" key="1">
    <source>
        <dbReference type="EMBL" id="ERJ23839.1"/>
    </source>
</evidence>
<proteinExistence type="predicted"/>
<organism evidence="1 2">
    <name type="scientific">Campylobacter concisus UNSW3</name>
    <dbReference type="NCBI Taxonomy" id="1242966"/>
    <lineage>
        <taxon>Bacteria</taxon>
        <taxon>Pseudomonadati</taxon>
        <taxon>Campylobacterota</taxon>
        <taxon>Epsilonproteobacteria</taxon>
        <taxon>Campylobacterales</taxon>
        <taxon>Campylobacteraceae</taxon>
        <taxon>Campylobacter</taxon>
    </lineage>
</organism>
<evidence type="ECO:0000313" key="2">
    <source>
        <dbReference type="Proteomes" id="UP000016636"/>
    </source>
</evidence>
<gene>
    <name evidence="1" type="ORF">UNSW3_1214</name>
</gene>